<organism evidence="1 2">
    <name type="scientific">Pontibacter aydingkolensis</name>
    <dbReference type="NCBI Taxonomy" id="1911536"/>
    <lineage>
        <taxon>Bacteria</taxon>
        <taxon>Pseudomonadati</taxon>
        <taxon>Bacteroidota</taxon>
        <taxon>Cytophagia</taxon>
        <taxon>Cytophagales</taxon>
        <taxon>Hymenobacteraceae</taxon>
        <taxon>Pontibacter</taxon>
    </lineage>
</organism>
<name>A0ABS7CP65_9BACT</name>
<dbReference type="EMBL" id="JAHYXK010000001">
    <property type="protein sequence ID" value="MBW7465613.1"/>
    <property type="molecule type" value="Genomic_DNA"/>
</dbReference>
<evidence type="ECO:0000313" key="1">
    <source>
        <dbReference type="EMBL" id="MBW7465613.1"/>
    </source>
</evidence>
<protein>
    <submittedName>
        <fullName evidence="1">Uncharacterized protein</fullName>
    </submittedName>
</protein>
<reference evidence="1 2" key="1">
    <citation type="journal article" date="2016" name="Int. J. Syst. Evol. Microbiol.">
        <title>Pontibacter aydingkolensis sp. nov., isolated from soil of a salt lake.</title>
        <authorList>
            <person name="Osman G."/>
            <person name="Zhang T."/>
            <person name="Lou K."/>
            <person name="Gao Y."/>
            <person name="Chang W."/>
            <person name="Lin Q."/>
            <person name="Yang H.M."/>
            <person name="Huo X.D."/>
            <person name="Wang N."/>
        </authorList>
    </citation>
    <scope>NUCLEOTIDE SEQUENCE [LARGE SCALE GENOMIC DNA]</scope>
    <source>
        <strain evidence="1 2">KACC 19255</strain>
    </source>
</reference>
<evidence type="ECO:0000313" key="2">
    <source>
        <dbReference type="Proteomes" id="UP000813018"/>
    </source>
</evidence>
<dbReference type="RefSeq" id="WP_219875499.1">
    <property type="nucleotide sequence ID" value="NZ_JAHYXK010000001.1"/>
</dbReference>
<comment type="caution">
    <text evidence="1">The sequence shown here is derived from an EMBL/GenBank/DDBJ whole genome shotgun (WGS) entry which is preliminary data.</text>
</comment>
<sequence>MLIKLFTLYIYLQTSLCGCASDRRNGGFEKPPFKYKLERVSKMDQRVLESSGLAHAPDSTLWTHPDGENPAILYNINKQGELLDTIPLPQLPNLDWEDLAEDKEHLYIGDFGNNANNRQDLRIYKVSRQYYTLAGVIEFKLADQVQFPPTEDNLHFDLEAFFYHQDSLYLFTKSRGKHKKLKMYSLPATPGKYTAKLQEQLPLNAMVTAADLSPTGNQFAVLGYGKLYLFEVQNDSINLSGKHYCIPLSRTGQAEAILYTSPHELLITNEAGKLFKIKLKPRR</sequence>
<keyword evidence="2" id="KW-1185">Reference proteome</keyword>
<proteinExistence type="predicted"/>
<accession>A0ABS7CP65</accession>
<dbReference type="PROSITE" id="PS51257">
    <property type="entry name" value="PROKAR_LIPOPROTEIN"/>
    <property type="match status" value="1"/>
</dbReference>
<dbReference type="Proteomes" id="UP000813018">
    <property type="component" value="Unassembled WGS sequence"/>
</dbReference>
<dbReference type="SUPFAM" id="SSF82171">
    <property type="entry name" value="DPP6 N-terminal domain-like"/>
    <property type="match status" value="1"/>
</dbReference>
<gene>
    <name evidence="1" type="ORF">K0O23_00920</name>
</gene>